<gene>
    <name evidence="3" type="ORF">T310_1513</name>
</gene>
<dbReference type="Pfam" id="PF09796">
    <property type="entry name" value="QCR10"/>
    <property type="match status" value="1"/>
</dbReference>
<feature type="region of interest" description="Disordered" evidence="1">
    <location>
        <begin position="1"/>
        <end position="45"/>
    </location>
</feature>
<dbReference type="PANTHER" id="PTHR28254:SF1">
    <property type="entry name" value="CYTOCHROME B-C1 COMPLEX SUBUNIT 10, MITOCHONDRIAL"/>
    <property type="match status" value="1"/>
</dbReference>
<keyword evidence="2" id="KW-1133">Transmembrane helix</keyword>
<dbReference type="EMBL" id="LASV01000061">
    <property type="protein sequence ID" value="KKA24484.1"/>
    <property type="molecule type" value="Genomic_DNA"/>
</dbReference>
<sequence length="139" mass="15305">MDRLGGRPSGTSGPREATGFRGRHSSRLKSSQHPLRDSLFSSASQTSIRMVSPSARRFAVQAYQSPYAPKYSVPTHFHGLTLGKVTRYGSIASTFAVTAGVFALFFLGEVPRVRQDILSKVPGLDRYFDRSIPPEDNPF</sequence>
<evidence type="ECO:0000313" key="3">
    <source>
        <dbReference type="EMBL" id="KKA24484.1"/>
    </source>
</evidence>
<protein>
    <submittedName>
        <fullName evidence="3">Uncharacterized protein</fullName>
    </submittedName>
</protein>
<evidence type="ECO:0000256" key="1">
    <source>
        <dbReference type="SAM" id="MobiDB-lite"/>
    </source>
</evidence>
<dbReference type="GeneID" id="25313864"/>
<comment type="caution">
    <text evidence="3">The sequence shown here is derived from an EMBL/GenBank/DDBJ whole genome shotgun (WGS) entry which is preliminary data.</text>
</comment>
<dbReference type="GO" id="GO:0005739">
    <property type="term" value="C:mitochondrion"/>
    <property type="evidence" value="ECO:0007669"/>
    <property type="project" value="GOC"/>
</dbReference>
<dbReference type="Proteomes" id="UP000053958">
    <property type="component" value="Unassembled WGS sequence"/>
</dbReference>
<organism evidence="3 4">
    <name type="scientific">Rasamsonia emersonii (strain ATCC 16479 / CBS 393.64 / IMI 116815)</name>
    <dbReference type="NCBI Taxonomy" id="1408163"/>
    <lineage>
        <taxon>Eukaryota</taxon>
        <taxon>Fungi</taxon>
        <taxon>Dikarya</taxon>
        <taxon>Ascomycota</taxon>
        <taxon>Pezizomycotina</taxon>
        <taxon>Eurotiomycetes</taxon>
        <taxon>Eurotiomycetidae</taxon>
        <taxon>Eurotiales</taxon>
        <taxon>Trichocomaceae</taxon>
        <taxon>Rasamsonia</taxon>
    </lineage>
</organism>
<dbReference type="GO" id="GO:0006122">
    <property type="term" value="P:mitochondrial electron transport, ubiquinol to cytochrome c"/>
    <property type="evidence" value="ECO:0007669"/>
    <property type="project" value="InterPro"/>
</dbReference>
<dbReference type="RefSeq" id="XP_013331096.1">
    <property type="nucleotide sequence ID" value="XM_013475642.1"/>
</dbReference>
<dbReference type="STRING" id="1408163.A0A0F4Z1U9"/>
<reference evidence="3 4" key="1">
    <citation type="submission" date="2015-04" db="EMBL/GenBank/DDBJ databases">
        <authorList>
            <person name="Heijne W.H."/>
            <person name="Fedorova N.D."/>
            <person name="Nierman W.C."/>
            <person name="Vollebregt A.W."/>
            <person name="Zhao Z."/>
            <person name="Wu L."/>
            <person name="Kumar M."/>
            <person name="Stam H."/>
            <person name="van den Berg M.A."/>
            <person name="Pel H.J."/>
        </authorList>
    </citation>
    <scope>NUCLEOTIDE SEQUENCE [LARGE SCALE GENOMIC DNA]</scope>
    <source>
        <strain evidence="3 4">CBS 393.64</strain>
    </source>
</reference>
<feature type="compositionally biased region" description="Polar residues" evidence="1">
    <location>
        <begin position="28"/>
        <end position="45"/>
    </location>
</feature>
<dbReference type="AlphaFoldDB" id="A0A0F4Z1U9"/>
<evidence type="ECO:0000313" key="4">
    <source>
        <dbReference type="Proteomes" id="UP000053958"/>
    </source>
</evidence>
<dbReference type="PANTHER" id="PTHR28254">
    <property type="entry name" value="CYTOCHROME B-C1 COMPLEX SUBUNIT 10"/>
    <property type="match status" value="1"/>
</dbReference>
<keyword evidence="2" id="KW-0812">Transmembrane</keyword>
<dbReference type="InterPro" id="IPR019182">
    <property type="entry name" value="Cytochrome_b-c1_su10_fun"/>
</dbReference>
<accession>A0A0F4Z1U9</accession>
<feature type="transmembrane region" description="Helical" evidence="2">
    <location>
        <begin position="88"/>
        <end position="107"/>
    </location>
</feature>
<name>A0A0F4Z1U9_RASE3</name>
<keyword evidence="2" id="KW-0472">Membrane</keyword>
<dbReference type="OrthoDB" id="2391627at2759"/>
<keyword evidence="4" id="KW-1185">Reference proteome</keyword>
<evidence type="ECO:0000256" key="2">
    <source>
        <dbReference type="SAM" id="Phobius"/>
    </source>
</evidence>
<proteinExistence type="predicted"/>